<evidence type="ECO:0000313" key="3">
    <source>
        <dbReference type="Proteomes" id="UP000008810"/>
    </source>
</evidence>
<accession>A0A0Q3ILQ1</accession>
<sequence>MWPQINCWPKVLFIQAAFCHCSSHMRMLLPIEGAFTCHNLRVVQFVLISKSYTRTSILVRI</sequence>
<dbReference type="AlphaFoldDB" id="A0A0Q3ILQ1"/>
<keyword evidence="3" id="KW-1185">Reference proteome</keyword>
<organism evidence="1">
    <name type="scientific">Brachypodium distachyon</name>
    <name type="common">Purple false brome</name>
    <name type="synonym">Trachynia distachya</name>
    <dbReference type="NCBI Taxonomy" id="15368"/>
    <lineage>
        <taxon>Eukaryota</taxon>
        <taxon>Viridiplantae</taxon>
        <taxon>Streptophyta</taxon>
        <taxon>Embryophyta</taxon>
        <taxon>Tracheophyta</taxon>
        <taxon>Spermatophyta</taxon>
        <taxon>Magnoliopsida</taxon>
        <taxon>Liliopsida</taxon>
        <taxon>Poales</taxon>
        <taxon>Poaceae</taxon>
        <taxon>BOP clade</taxon>
        <taxon>Pooideae</taxon>
        <taxon>Stipodae</taxon>
        <taxon>Brachypodieae</taxon>
        <taxon>Brachypodium</taxon>
    </lineage>
</organism>
<dbReference type="InParanoid" id="A0A0Q3ILQ1"/>
<dbReference type="Proteomes" id="UP000008810">
    <property type="component" value="Chromosome 4"/>
</dbReference>
<protein>
    <submittedName>
        <fullName evidence="1 2">Uncharacterized protein</fullName>
    </submittedName>
</protein>
<reference evidence="2" key="3">
    <citation type="submission" date="2018-08" db="UniProtKB">
        <authorList>
            <consortium name="EnsemblPlants"/>
        </authorList>
    </citation>
    <scope>IDENTIFICATION</scope>
    <source>
        <strain evidence="2">cv. Bd21</strain>
    </source>
</reference>
<proteinExistence type="predicted"/>
<gene>
    <name evidence="1" type="ORF">BRADI_4g09801v3</name>
</gene>
<evidence type="ECO:0000313" key="2">
    <source>
        <dbReference type="EnsemblPlants" id="KQJ87208"/>
    </source>
</evidence>
<name>A0A0Q3ILQ1_BRADI</name>
<reference evidence="1 2" key="1">
    <citation type="journal article" date="2010" name="Nature">
        <title>Genome sequencing and analysis of the model grass Brachypodium distachyon.</title>
        <authorList>
            <consortium name="International Brachypodium Initiative"/>
        </authorList>
    </citation>
    <scope>NUCLEOTIDE SEQUENCE [LARGE SCALE GENOMIC DNA]</scope>
    <source>
        <strain evidence="1 2">Bd21</strain>
    </source>
</reference>
<dbReference type="Gramene" id="KQJ87208">
    <property type="protein sequence ID" value="KQJ87208"/>
    <property type="gene ID" value="BRADI_4g09801v3"/>
</dbReference>
<reference evidence="1" key="2">
    <citation type="submission" date="2017-06" db="EMBL/GenBank/DDBJ databases">
        <title>WGS assembly of Brachypodium distachyon.</title>
        <authorList>
            <consortium name="The International Brachypodium Initiative"/>
            <person name="Lucas S."/>
            <person name="Harmon-Smith M."/>
            <person name="Lail K."/>
            <person name="Tice H."/>
            <person name="Grimwood J."/>
            <person name="Bruce D."/>
            <person name="Barry K."/>
            <person name="Shu S."/>
            <person name="Lindquist E."/>
            <person name="Wang M."/>
            <person name="Pitluck S."/>
            <person name="Vogel J.P."/>
            <person name="Garvin D.F."/>
            <person name="Mockler T.C."/>
            <person name="Schmutz J."/>
            <person name="Rokhsar D."/>
            <person name="Bevan M.W."/>
        </authorList>
    </citation>
    <scope>NUCLEOTIDE SEQUENCE</scope>
    <source>
        <strain evidence="1">Bd21</strain>
    </source>
</reference>
<dbReference type="EnsemblPlants" id="KQJ87208">
    <property type="protein sequence ID" value="KQJ87208"/>
    <property type="gene ID" value="BRADI_4g09801v3"/>
</dbReference>
<evidence type="ECO:0000313" key="1">
    <source>
        <dbReference type="EMBL" id="KQJ87208.1"/>
    </source>
</evidence>
<dbReference type="EMBL" id="CM000883">
    <property type="protein sequence ID" value="KQJ87208.1"/>
    <property type="molecule type" value="Genomic_DNA"/>
</dbReference>